<dbReference type="InterPro" id="IPR034095">
    <property type="entry name" value="NDUF3"/>
</dbReference>
<dbReference type="Proteomes" id="UP000225706">
    <property type="component" value="Unassembled WGS sequence"/>
</dbReference>
<comment type="similarity">
    <text evidence="4">Belongs to the NDUFAF3 family.</text>
</comment>
<evidence type="ECO:0000256" key="2">
    <source>
        <dbReference type="ARBA" id="ARBA00021776"/>
    </source>
</evidence>
<dbReference type="GO" id="GO:0005743">
    <property type="term" value="C:mitochondrial inner membrane"/>
    <property type="evidence" value="ECO:0007669"/>
    <property type="project" value="TreeGrafter"/>
</dbReference>
<dbReference type="InterPro" id="IPR036748">
    <property type="entry name" value="MTH938-like_sf"/>
</dbReference>
<evidence type="ECO:0000256" key="4">
    <source>
        <dbReference type="ARBA" id="ARBA00049984"/>
    </source>
</evidence>
<evidence type="ECO:0000313" key="5">
    <source>
        <dbReference type="EMBL" id="PFX34761.1"/>
    </source>
</evidence>
<protein>
    <recommendedName>
        <fullName evidence="2">NADH dehydrogenase [ubiquinone] 1 alpha subcomplex assembly factor 3</fullName>
    </recommendedName>
</protein>
<comment type="caution">
    <text evidence="5">The sequence shown here is derived from an EMBL/GenBank/DDBJ whole genome shotgun (WGS) entry which is preliminary data.</text>
</comment>
<dbReference type="PANTHER" id="PTHR21192:SF2">
    <property type="entry name" value="NADH DEHYDROGENASE [UBIQUINONE] 1 ALPHA SUBCOMPLEX ASSEMBLY FACTOR 3"/>
    <property type="match status" value="1"/>
</dbReference>
<keyword evidence="6" id="KW-1185">Reference proteome</keyword>
<dbReference type="Pfam" id="PF04430">
    <property type="entry name" value="DUF498"/>
    <property type="match status" value="1"/>
</dbReference>
<comment type="subcellular location">
    <subcellularLocation>
        <location evidence="1">Mitochondrion</location>
    </subcellularLocation>
</comment>
<dbReference type="InterPro" id="IPR007523">
    <property type="entry name" value="NDUFAF3/AAMDC"/>
</dbReference>
<dbReference type="SUPFAM" id="SSF64076">
    <property type="entry name" value="MTH938-like"/>
    <property type="match status" value="1"/>
</dbReference>
<evidence type="ECO:0000256" key="3">
    <source>
        <dbReference type="ARBA" id="ARBA00023128"/>
    </source>
</evidence>
<name>A0A2B4SXX3_STYPI</name>
<evidence type="ECO:0000256" key="1">
    <source>
        <dbReference type="ARBA" id="ARBA00004173"/>
    </source>
</evidence>
<proteinExistence type="inferred from homology"/>
<sequence>MSKMANVLLCTRTCRRHLLGRPVSLITKRLKQHSIEKEPMQSTVTFITDFKDKESLIDSPPYVISYSTRGFTIKDIKVFGSVVIFPSAFYHWRIKKPEDITAESLTLFTVMEPPVEIVVVGTGEKILRLPPEINNYMKKHNILLEVQDTPNATATFNFLLEEQRLVGAAFIPPKILKED</sequence>
<gene>
    <name evidence="5" type="primary">Ndufaf3</name>
    <name evidence="5" type="ORF">AWC38_SpisGene314</name>
</gene>
<keyword evidence="5" id="KW-0830">Ubiquinone</keyword>
<dbReference type="CDD" id="cd05125">
    <property type="entry name" value="Mth938_2P1-like"/>
    <property type="match status" value="1"/>
</dbReference>
<dbReference type="Gene3D" id="3.40.1230.10">
    <property type="entry name" value="MTH938-like"/>
    <property type="match status" value="1"/>
</dbReference>
<dbReference type="GO" id="GO:0032981">
    <property type="term" value="P:mitochondrial respiratory chain complex I assembly"/>
    <property type="evidence" value="ECO:0007669"/>
    <property type="project" value="InterPro"/>
</dbReference>
<dbReference type="EMBL" id="LSMT01000002">
    <property type="protein sequence ID" value="PFX34761.1"/>
    <property type="molecule type" value="Genomic_DNA"/>
</dbReference>
<reference evidence="6" key="1">
    <citation type="journal article" date="2017" name="bioRxiv">
        <title>Comparative analysis of the genomes of Stylophora pistillata and Acropora digitifera provides evidence for extensive differences between species of corals.</title>
        <authorList>
            <person name="Voolstra C.R."/>
            <person name="Li Y."/>
            <person name="Liew Y.J."/>
            <person name="Baumgarten S."/>
            <person name="Zoccola D."/>
            <person name="Flot J.-F."/>
            <person name="Tambutte S."/>
            <person name="Allemand D."/>
            <person name="Aranda M."/>
        </authorList>
    </citation>
    <scope>NUCLEOTIDE SEQUENCE [LARGE SCALE GENOMIC DNA]</scope>
</reference>
<dbReference type="PANTHER" id="PTHR21192">
    <property type="entry name" value="NUCLEAR PROTEIN E3-3"/>
    <property type="match status" value="1"/>
</dbReference>
<evidence type="ECO:0000313" key="6">
    <source>
        <dbReference type="Proteomes" id="UP000225706"/>
    </source>
</evidence>
<organism evidence="5 6">
    <name type="scientific">Stylophora pistillata</name>
    <name type="common">Smooth cauliflower coral</name>
    <dbReference type="NCBI Taxonomy" id="50429"/>
    <lineage>
        <taxon>Eukaryota</taxon>
        <taxon>Metazoa</taxon>
        <taxon>Cnidaria</taxon>
        <taxon>Anthozoa</taxon>
        <taxon>Hexacorallia</taxon>
        <taxon>Scleractinia</taxon>
        <taxon>Astrocoeniina</taxon>
        <taxon>Pocilloporidae</taxon>
        <taxon>Stylophora</taxon>
    </lineage>
</organism>
<dbReference type="OrthoDB" id="20681at2759"/>
<dbReference type="AlphaFoldDB" id="A0A2B4SXX3"/>
<keyword evidence="3" id="KW-0496">Mitochondrion</keyword>
<accession>A0A2B4SXX3</accession>
<dbReference type="STRING" id="50429.A0A2B4SXX3"/>